<dbReference type="EnsemblMetazoa" id="CJA09679.1">
    <property type="protein sequence ID" value="CJA09679.1"/>
    <property type="gene ID" value="WBGene00128883"/>
</dbReference>
<reference evidence="4" key="1">
    <citation type="submission" date="2010-08" db="EMBL/GenBank/DDBJ databases">
        <authorList>
            <consortium name="Caenorhabditis japonica Sequencing Consortium"/>
            <person name="Wilson R.K."/>
        </authorList>
    </citation>
    <scope>NUCLEOTIDE SEQUENCE [LARGE SCALE GENOMIC DNA]</scope>
    <source>
        <strain evidence="4">DF5081</strain>
    </source>
</reference>
<keyword evidence="1" id="KW-0472">Membrane</keyword>
<proteinExistence type="predicted"/>
<evidence type="ECO:0000313" key="4">
    <source>
        <dbReference type="Proteomes" id="UP000005237"/>
    </source>
</evidence>
<evidence type="ECO:0000313" key="3">
    <source>
        <dbReference type="EnsemblMetazoa" id="CJA09679.1"/>
    </source>
</evidence>
<name>A0A8R1HSB4_CAEJA</name>
<organism evidence="3 4">
    <name type="scientific">Caenorhabditis japonica</name>
    <dbReference type="NCBI Taxonomy" id="281687"/>
    <lineage>
        <taxon>Eukaryota</taxon>
        <taxon>Metazoa</taxon>
        <taxon>Ecdysozoa</taxon>
        <taxon>Nematoda</taxon>
        <taxon>Chromadorea</taxon>
        <taxon>Rhabditida</taxon>
        <taxon>Rhabditina</taxon>
        <taxon>Rhabditomorpha</taxon>
        <taxon>Rhabditoidea</taxon>
        <taxon>Rhabditidae</taxon>
        <taxon>Peloderinae</taxon>
        <taxon>Caenorhabditis</taxon>
    </lineage>
</organism>
<dbReference type="AlphaFoldDB" id="A0A8R1HSB4"/>
<reference evidence="3" key="2">
    <citation type="submission" date="2022-06" db="UniProtKB">
        <authorList>
            <consortium name="EnsemblMetazoa"/>
        </authorList>
    </citation>
    <scope>IDENTIFICATION</scope>
    <source>
        <strain evidence="3">DF5081</strain>
    </source>
</reference>
<feature type="signal peptide" evidence="2">
    <location>
        <begin position="1"/>
        <end position="16"/>
    </location>
</feature>
<keyword evidence="2" id="KW-0732">Signal</keyword>
<keyword evidence="4" id="KW-1185">Reference proteome</keyword>
<accession>A0A8R1HSB4</accession>
<dbReference type="Proteomes" id="UP000005237">
    <property type="component" value="Unassembled WGS sequence"/>
</dbReference>
<evidence type="ECO:0000256" key="2">
    <source>
        <dbReference type="SAM" id="SignalP"/>
    </source>
</evidence>
<keyword evidence="1" id="KW-1133">Transmembrane helix</keyword>
<keyword evidence="1" id="KW-0812">Transmembrane</keyword>
<evidence type="ECO:0000256" key="1">
    <source>
        <dbReference type="SAM" id="Phobius"/>
    </source>
</evidence>
<feature type="transmembrane region" description="Helical" evidence="1">
    <location>
        <begin position="109"/>
        <end position="134"/>
    </location>
</feature>
<protein>
    <submittedName>
        <fullName evidence="3">Uncharacterized protein</fullName>
    </submittedName>
</protein>
<sequence>MRIFCLSIILVASSQAFYVATQNGTDQDIFMATMENASAAELRSKKNSIELFGRQFDVPSWMTMAADKTRELVDSATGLFGKGGAPTSRKSTDGLVTNLKSNESTRIMFAVYLNVLAIILIYVFIAIKLALLSISEGQQERKKRNHFSSHVAFDAPDYNLPLASIATRSVRAPMSIDNPAADFEMAREASEEEVIRRVEPLDFDAIPSTERDDSF</sequence>
<feature type="chain" id="PRO_5035782348" evidence="2">
    <location>
        <begin position="17"/>
        <end position="215"/>
    </location>
</feature>